<sequence>MIYFLWTWYATALWILAAVIDDKAEMKAAFIGVILGPFLFPVVCILHVYISEKRKWEISNWYRDNWPPREYEILTGETAP</sequence>
<name>A0ABN4NRQ8_9PROT</name>
<keyword evidence="1" id="KW-0812">Transmembrane</keyword>
<keyword evidence="3" id="KW-1185">Reference proteome</keyword>
<evidence type="ECO:0000313" key="3">
    <source>
        <dbReference type="Proteomes" id="UP000076595"/>
    </source>
</evidence>
<protein>
    <recommendedName>
        <fullName evidence="4">TMhelix containing protein</fullName>
    </recommendedName>
</protein>
<evidence type="ECO:0000313" key="2">
    <source>
        <dbReference type="EMBL" id="ANA14198.1"/>
    </source>
</evidence>
<dbReference type="EMBL" id="CP011120">
    <property type="protein sequence ID" value="ANA14198.1"/>
    <property type="molecule type" value="Genomic_DNA"/>
</dbReference>
<dbReference type="Proteomes" id="UP000076595">
    <property type="component" value="Chromosome"/>
</dbReference>
<dbReference type="RefSeq" id="WP_063354366.1">
    <property type="nucleotide sequence ID" value="NZ_CP011120.1"/>
</dbReference>
<feature type="transmembrane region" description="Helical" evidence="1">
    <location>
        <begin position="28"/>
        <end position="50"/>
    </location>
</feature>
<evidence type="ECO:0000256" key="1">
    <source>
        <dbReference type="SAM" id="Phobius"/>
    </source>
</evidence>
<organism evidence="2 3">
    <name type="scientific">Acetobacter oryzifermentans</name>
    <dbReference type="NCBI Taxonomy" id="1633874"/>
    <lineage>
        <taxon>Bacteria</taxon>
        <taxon>Pseudomonadati</taxon>
        <taxon>Pseudomonadota</taxon>
        <taxon>Alphaproteobacteria</taxon>
        <taxon>Acetobacterales</taxon>
        <taxon>Acetobacteraceae</taxon>
        <taxon>Acetobacter</taxon>
    </lineage>
</organism>
<evidence type="ECO:0008006" key="4">
    <source>
        <dbReference type="Google" id="ProtNLM"/>
    </source>
</evidence>
<gene>
    <name evidence="2" type="ORF">WG31_09450</name>
</gene>
<keyword evidence="1" id="KW-1133">Transmembrane helix</keyword>
<proteinExistence type="predicted"/>
<reference evidence="2 3" key="1">
    <citation type="submission" date="2015-03" db="EMBL/GenBank/DDBJ databases">
        <title>Genome study of Acetobacter sp. SLV-7.</title>
        <authorList>
            <person name="Cho G.Y."/>
            <person name="Jeon C.O."/>
        </authorList>
    </citation>
    <scope>NUCLEOTIDE SEQUENCE [LARGE SCALE GENOMIC DNA]</scope>
    <source>
        <strain evidence="2 3">SLV-7</strain>
    </source>
</reference>
<keyword evidence="1" id="KW-0472">Membrane</keyword>
<accession>A0ABN4NRQ8</accession>